<feature type="compositionally biased region" description="Basic residues" evidence="1">
    <location>
        <begin position="143"/>
        <end position="157"/>
    </location>
</feature>
<proteinExistence type="predicted"/>
<reference evidence="2 3" key="1">
    <citation type="submission" date="2014-06" db="EMBL/GenBank/DDBJ databases">
        <authorList>
            <consortium name="DOE Joint Genome Institute"/>
            <person name="Kuo A."/>
            <person name="Kohler A."/>
            <person name="Nagy L.G."/>
            <person name="Floudas D."/>
            <person name="Copeland A."/>
            <person name="Barry K.W."/>
            <person name="Cichocki N."/>
            <person name="Veneault-Fourrey C."/>
            <person name="LaButti K."/>
            <person name="Lindquist E.A."/>
            <person name="Lipzen A."/>
            <person name="Lundell T."/>
            <person name="Morin E."/>
            <person name="Murat C."/>
            <person name="Sun H."/>
            <person name="Tunlid A."/>
            <person name="Henrissat B."/>
            <person name="Grigoriev I.V."/>
            <person name="Hibbett D.S."/>
            <person name="Martin F."/>
            <person name="Nordberg H.P."/>
            <person name="Cantor M.N."/>
            <person name="Hua S.X."/>
        </authorList>
    </citation>
    <scope>NUCLEOTIDE SEQUENCE [LARGE SCALE GENOMIC DNA]</scope>
    <source>
        <strain evidence="2 3">ATCC 200175</strain>
    </source>
</reference>
<evidence type="ECO:0000313" key="3">
    <source>
        <dbReference type="Proteomes" id="UP000053647"/>
    </source>
</evidence>
<accession>A0A0C9TQF7</accession>
<dbReference type="HOGENOM" id="CLU_1496698_0_0_1"/>
<dbReference type="AlphaFoldDB" id="A0A0C9TQF7"/>
<dbReference type="EMBL" id="KN819360">
    <property type="protein sequence ID" value="KIJ12688.1"/>
    <property type="molecule type" value="Genomic_DNA"/>
</dbReference>
<name>A0A0C9TQF7_PAXIN</name>
<feature type="compositionally biased region" description="Basic and acidic residues" evidence="1">
    <location>
        <begin position="124"/>
        <end position="141"/>
    </location>
</feature>
<dbReference type="Proteomes" id="UP000053647">
    <property type="component" value="Unassembled WGS sequence"/>
</dbReference>
<evidence type="ECO:0000313" key="2">
    <source>
        <dbReference type="EMBL" id="KIJ12688.1"/>
    </source>
</evidence>
<feature type="compositionally biased region" description="Basic and acidic residues" evidence="1">
    <location>
        <begin position="1"/>
        <end position="19"/>
    </location>
</feature>
<keyword evidence="3" id="KW-1185">Reference proteome</keyword>
<feature type="region of interest" description="Disordered" evidence="1">
    <location>
        <begin position="118"/>
        <end position="180"/>
    </location>
</feature>
<evidence type="ECO:0000256" key="1">
    <source>
        <dbReference type="SAM" id="MobiDB-lite"/>
    </source>
</evidence>
<feature type="compositionally biased region" description="Basic and acidic residues" evidence="1">
    <location>
        <begin position="27"/>
        <end position="67"/>
    </location>
</feature>
<feature type="region of interest" description="Disordered" evidence="1">
    <location>
        <begin position="1"/>
        <end position="95"/>
    </location>
</feature>
<gene>
    <name evidence="2" type="ORF">PAXINDRAFT_14448</name>
</gene>
<sequence length="180" mass="20536">MGKELETLNLKYRKEEQRQQEAVNKIQEAEERKAQRDAEKETKQAAEEVRKKAEEEAKKKAEEEGKKQRQPKAADKRKKTPARSHRAGWLAPEHPAQDVPAIVRVYHEDRVVRQKGSGLGVGVRESDKFDQERSGLKDVALKGKGKAKTNPKGKGKQRAVDEEEDMDIMEDKGDRDVEII</sequence>
<organism evidence="2 3">
    <name type="scientific">Paxillus involutus ATCC 200175</name>
    <dbReference type="NCBI Taxonomy" id="664439"/>
    <lineage>
        <taxon>Eukaryota</taxon>
        <taxon>Fungi</taxon>
        <taxon>Dikarya</taxon>
        <taxon>Basidiomycota</taxon>
        <taxon>Agaricomycotina</taxon>
        <taxon>Agaricomycetes</taxon>
        <taxon>Agaricomycetidae</taxon>
        <taxon>Boletales</taxon>
        <taxon>Paxilineae</taxon>
        <taxon>Paxillaceae</taxon>
        <taxon>Paxillus</taxon>
    </lineage>
</organism>
<feature type="compositionally biased region" description="Basic residues" evidence="1">
    <location>
        <begin position="75"/>
        <end position="86"/>
    </location>
</feature>
<feature type="compositionally biased region" description="Basic and acidic residues" evidence="1">
    <location>
        <begin position="169"/>
        <end position="180"/>
    </location>
</feature>
<reference evidence="3" key="2">
    <citation type="submission" date="2015-01" db="EMBL/GenBank/DDBJ databases">
        <title>Evolutionary Origins and Diversification of the Mycorrhizal Mutualists.</title>
        <authorList>
            <consortium name="DOE Joint Genome Institute"/>
            <consortium name="Mycorrhizal Genomics Consortium"/>
            <person name="Kohler A."/>
            <person name="Kuo A."/>
            <person name="Nagy L.G."/>
            <person name="Floudas D."/>
            <person name="Copeland A."/>
            <person name="Barry K.W."/>
            <person name="Cichocki N."/>
            <person name="Veneault-Fourrey C."/>
            <person name="LaButti K."/>
            <person name="Lindquist E.A."/>
            <person name="Lipzen A."/>
            <person name="Lundell T."/>
            <person name="Morin E."/>
            <person name="Murat C."/>
            <person name="Riley R."/>
            <person name="Ohm R."/>
            <person name="Sun H."/>
            <person name="Tunlid A."/>
            <person name="Henrissat B."/>
            <person name="Grigoriev I.V."/>
            <person name="Hibbett D.S."/>
            <person name="Martin F."/>
        </authorList>
    </citation>
    <scope>NUCLEOTIDE SEQUENCE [LARGE SCALE GENOMIC DNA]</scope>
    <source>
        <strain evidence="3">ATCC 200175</strain>
    </source>
</reference>
<protein>
    <submittedName>
        <fullName evidence="2">Uncharacterized protein</fullName>
    </submittedName>
</protein>